<dbReference type="SUPFAM" id="SSF54862">
    <property type="entry name" value="4Fe-4S ferredoxins"/>
    <property type="match status" value="1"/>
</dbReference>
<evidence type="ECO:0000256" key="2">
    <source>
        <dbReference type="ARBA" id="ARBA00022723"/>
    </source>
</evidence>
<keyword evidence="7" id="KW-1185">Reference proteome</keyword>
<accession>A0A8D6PTU7</accession>
<evidence type="ECO:0000256" key="4">
    <source>
        <dbReference type="ARBA" id="ARBA00023014"/>
    </source>
</evidence>
<keyword evidence="2" id="KW-0479">Metal-binding</keyword>
<dbReference type="PANTHER" id="PTHR43687">
    <property type="entry name" value="ADENYLYLSULFATE REDUCTASE, BETA SUBUNIT"/>
    <property type="match status" value="1"/>
</dbReference>
<proteinExistence type="predicted"/>
<dbReference type="Proteomes" id="UP000679213">
    <property type="component" value="Chromosome I"/>
</dbReference>
<dbReference type="KEGG" id="mesg:MLAUSG7_0816"/>
<feature type="domain" description="4Fe-4S ferredoxin-type" evidence="5">
    <location>
        <begin position="57"/>
        <end position="86"/>
    </location>
</feature>
<evidence type="ECO:0000313" key="7">
    <source>
        <dbReference type="Proteomes" id="UP000679213"/>
    </source>
</evidence>
<dbReference type="GO" id="GO:0046872">
    <property type="term" value="F:metal ion binding"/>
    <property type="evidence" value="ECO:0007669"/>
    <property type="project" value="UniProtKB-KW"/>
</dbReference>
<dbReference type="Gene3D" id="3.30.70.20">
    <property type="match status" value="1"/>
</dbReference>
<dbReference type="GO" id="GO:0051539">
    <property type="term" value="F:4 iron, 4 sulfur cluster binding"/>
    <property type="evidence" value="ECO:0007669"/>
    <property type="project" value="UniProtKB-KW"/>
</dbReference>
<dbReference type="RefSeq" id="WP_214400662.1">
    <property type="nucleotide sequence ID" value="NZ_LR792632.1"/>
</dbReference>
<protein>
    <submittedName>
        <fullName evidence="6">4Fe-4S ferredoxin iron-sulfur binding domain protein</fullName>
    </submittedName>
</protein>
<keyword evidence="4" id="KW-0411">Iron-sulfur</keyword>
<dbReference type="InterPro" id="IPR050572">
    <property type="entry name" value="Fe-S_Ferredoxin"/>
</dbReference>
<sequence>MLSKILSIFSRKNNKKDTKKSINNKSHKIIEIDYNKCKNCLSCYRVCKNNVFDIENNRIVVKNEKNCTKCGECVRVCRYGAIILYR</sequence>
<gene>
    <name evidence="6" type="ORF">MLAUSG7_0816</name>
</gene>
<reference evidence="6 7" key="1">
    <citation type="submission" date="2020-04" db="EMBL/GenBank/DDBJ databases">
        <authorList>
            <consortium name="Genoscope - CEA"/>
            <person name="William W."/>
        </authorList>
    </citation>
    <scope>NUCLEOTIDE SEQUENCE [LARGE SCALE GENOMIC DNA]</scope>
    <source>
        <strain evidence="6 7">SG7</strain>
    </source>
</reference>
<organism evidence="6 7">
    <name type="scientific">Methanocaldococcus lauensis</name>
    <dbReference type="NCBI Taxonomy" id="2546128"/>
    <lineage>
        <taxon>Archaea</taxon>
        <taxon>Methanobacteriati</taxon>
        <taxon>Methanobacteriota</taxon>
        <taxon>Methanomada group</taxon>
        <taxon>Methanococci</taxon>
        <taxon>Methanococcales</taxon>
        <taxon>Methanocaldococcaceae</taxon>
        <taxon>Methanocaldococcus</taxon>
    </lineage>
</organism>
<evidence type="ECO:0000313" key="6">
    <source>
        <dbReference type="EMBL" id="CAB3288621.1"/>
    </source>
</evidence>
<dbReference type="InterPro" id="IPR017896">
    <property type="entry name" value="4Fe4S_Fe-S-bd"/>
</dbReference>
<dbReference type="PANTHER" id="PTHR43687:SF5">
    <property type="entry name" value="4FE-4S FERREDOXIN-TYPE DOMAIN-CONTAINING PROTEIN"/>
    <property type="match status" value="1"/>
</dbReference>
<feature type="domain" description="4Fe-4S ferredoxin-type" evidence="5">
    <location>
        <begin position="28"/>
        <end position="56"/>
    </location>
</feature>
<evidence type="ECO:0000256" key="1">
    <source>
        <dbReference type="ARBA" id="ARBA00022485"/>
    </source>
</evidence>
<dbReference type="EMBL" id="LR792632">
    <property type="protein sequence ID" value="CAB3288621.1"/>
    <property type="molecule type" value="Genomic_DNA"/>
</dbReference>
<dbReference type="Pfam" id="PF13237">
    <property type="entry name" value="Fer4_10"/>
    <property type="match status" value="1"/>
</dbReference>
<dbReference type="GeneID" id="65883623"/>
<dbReference type="AlphaFoldDB" id="A0A8D6PTU7"/>
<keyword evidence="3" id="KW-0408">Iron</keyword>
<evidence type="ECO:0000256" key="3">
    <source>
        <dbReference type="ARBA" id="ARBA00023004"/>
    </source>
</evidence>
<dbReference type="PROSITE" id="PS51379">
    <property type="entry name" value="4FE4S_FER_2"/>
    <property type="match status" value="2"/>
</dbReference>
<evidence type="ECO:0000259" key="5">
    <source>
        <dbReference type="PROSITE" id="PS51379"/>
    </source>
</evidence>
<keyword evidence="1" id="KW-0004">4Fe-4S</keyword>
<name>A0A8D6PTU7_9EURY</name>